<evidence type="ECO:0000256" key="6">
    <source>
        <dbReference type="ARBA" id="ARBA00023012"/>
    </source>
</evidence>
<evidence type="ECO:0000256" key="5">
    <source>
        <dbReference type="ARBA" id="ARBA00022777"/>
    </source>
</evidence>
<dbReference type="PANTHER" id="PTHR45436">
    <property type="entry name" value="SENSOR HISTIDINE KINASE YKOH"/>
    <property type="match status" value="1"/>
</dbReference>
<keyword evidence="4 9" id="KW-0808">Transferase</keyword>
<dbReference type="AlphaFoldDB" id="A0A011NYI5"/>
<dbReference type="PANTHER" id="PTHR45436:SF5">
    <property type="entry name" value="SENSOR HISTIDINE KINASE TRCS"/>
    <property type="match status" value="1"/>
</dbReference>
<evidence type="ECO:0000256" key="7">
    <source>
        <dbReference type="SAM" id="Phobius"/>
    </source>
</evidence>
<reference evidence="9" key="1">
    <citation type="submission" date="2014-02" db="EMBL/GenBank/DDBJ databases">
        <title>Expanding our view of genomic diversity in Candidatus Accumulibacter clades.</title>
        <authorList>
            <person name="Skennerton C.T."/>
            <person name="Barr J.J."/>
            <person name="Slater F.R."/>
            <person name="Bond P.L."/>
            <person name="Tyson G.W."/>
        </authorList>
    </citation>
    <scope>NUCLEOTIDE SEQUENCE [LARGE SCALE GENOMIC DNA]</scope>
</reference>
<dbReference type="SMART" id="SM00304">
    <property type="entry name" value="HAMP"/>
    <property type="match status" value="1"/>
</dbReference>
<dbReference type="EMBL" id="JFAX01000001">
    <property type="protein sequence ID" value="EXI69712.1"/>
    <property type="molecule type" value="Genomic_DNA"/>
</dbReference>
<evidence type="ECO:0000313" key="9">
    <source>
        <dbReference type="EMBL" id="EXI69712.1"/>
    </source>
</evidence>
<dbReference type="InterPro" id="IPR003660">
    <property type="entry name" value="HAMP_dom"/>
</dbReference>
<evidence type="ECO:0000256" key="4">
    <source>
        <dbReference type="ARBA" id="ARBA00022679"/>
    </source>
</evidence>
<evidence type="ECO:0000259" key="8">
    <source>
        <dbReference type="PROSITE" id="PS50885"/>
    </source>
</evidence>
<keyword evidence="3" id="KW-0597">Phosphoprotein</keyword>
<accession>A0A011NYI5</accession>
<evidence type="ECO:0000256" key="2">
    <source>
        <dbReference type="ARBA" id="ARBA00012438"/>
    </source>
</evidence>
<dbReference type="Gene3D" id="6.10.340.10">
    <property type="match status" value="1"/>
</dbReference>
<keyword evidence="7" id="KW-0472">Membrane</keyword>
<keyword evidence="7" id="KW-1133">Transmembrane helix</keyword>
<comment type="caution">
    <text evidence="9">The sequence shown here is derived from an EMBL/GenBank/DDBJ whole genome shotgun (WGS) entry which is preliminary data.</text>
</comment>
<evidence type="ECO:0000313" key="10">
    <source>
        <dbReference type="Proteomes" id="UP000020218"/>
    </source>
</evidence>
<gene>
    <name evidence="9" type="primary">hssS</name>
    <name evidence="9" type="ORF">AW08_00205</name>
</gene>
<name>A0A011NYI5_9PROT</name>
<organism evidence="9 10">
    <name type="scientific">Candidatus Accumulibacter adjunctus</name>
    <dbReference type="NCBI Taxonomy" id="1454001"/>
    <lineage>
        <taxon>Bacteria</taxon>
        <taxon>Pseudomonadati</taxon>
        <taxon>Pseudomonadota</taxon>
        <taxon>Betaproteobacteria</taxon>
        <taxon>Candidatus Accumulibacter</taxon>
    </lineage>
</organism>
<comment type="catalytic activity">
    <reaction evidence="1">
        <text>ATP + protein L-histidine = ADP + protein N-phospho-L-histidine.</text>
        <dbReference type="EC" id="2.7.13.3"/>
    </reaction>
</comment>
<dbReference type="STRING" id="1454001.AW08_00205"/>
<dbReference type="InterPro" id="IPR050428">
    <property type="entry name" value="TCS_sensor_his_kinase"/>
</dbReference>
<keyword evidence="5" id="KW-0418">Kinase</keyword>
<dbReference type="Proteomes" id="UP000020218">
    <property type="component" value="Unassembled WGS sequence"/>
</dbReference>
<proteinExistence type="predicted"/>
<keyword evidence="7" id="KW-0812">Transmembrane</keyword>
<sequence length="290" mass="32191">MGLRLKFNLVLLAVFLAGFAVTGYVSRTLLDRHAREQVLGEARLLMEAALAVRAYTVDQVRPHLVGQMDKVFLPQTVPAFAATETLQHLRRNYANYAYKEATLNPTNLRDRPADWEADLIHSFRNRAEQKEISGERDTPTGRLLYVAHPIRIESPACLQCHSTPDVAPPSMIRIYGPANGFGWKLNEVVGAQVVSVPMSVPLENAAQAFRTFMVSLAAVFAVVFVVLNLLLSWLIIRPVTRLSAAADKVSTGDFEQPEFPEKGGDEVAVLASSFNRMRRSLEKAMQMIDG</sequence>
<evidence type="ECO:0000256" key="1">
    <source>
        <dbReference type="ARBA" id="ARBA00000085"/>
    </source>
</evidence>
<dbReference type="SUPFAM" id="SSF158472">
    <property type="entry name" value="HAMP domain-like"/>
    <property type="match status" value="1"/>
</dbReference>
<dbReference type="PATRIC" id="fig|1454001.3.peg.38"/>
<dbReference type="GO" id="GO:0004673">
    <property type="term" value="F:protein histidine kinase activity"/>
    <property type="evidence" value="ECO:0007669"/>
    <property type="project" value="UniProtKB-EC"/>
</dbReference>
<feature type="domain" description="HAMP" evidence="8">
    <location>
        <begin position="233"/>
        <end position="286"/>
    </location>
</feature>
<keyword evidence="6" id="KW-0902">Two-component regulatory system</keyword>
<dbReference type="Pfam" id="PF11845">
    <property type="entry name" value="Tll0287-like"/>
    <property type="match status" value="1"/>
</dbReference>
<dbReference type="PROSITE" id="PS50885">
    <property type="entry name" value="HAMP"/>
    <property type="match status" value="1"/>
</dbReference>
<feature type="transmembrane region" description="Helical" evidence="7">
    <location>
        <begin position="212"/>
        <end position="236"/>
    </location>
</feature>
<keyword evidence="10" id="KW-1185">Reference proteome</keyword>
<dbReference type="EC" id="2.7.13.3" evidence="2"/>
<dbReference type="CDD" id="cd06225">
    <property type="entry name" value="HAMP"/>
    <property type="match status" value="1"/>
</dbReference>
<evidence type="ECO:0000256" key="3">
    <source>
        <dbReference type="ARBA" id="ARBA00022553"/>
    </source>
</evidence>
<dbReference type="Pfam" id="PF00672">
    <property type="entry name" value="HAMP"/>
    <property type="match status" value="1"/>
</dbReference>
<protein>
    <recommendedName>
        <fullName evidence="2">histidine kinase</fullName>
        <ecNumber evidence="2">2.7.13.3</ecNumber>
    </recommendedName>
</protein>
<dbReference type="GO" id="GO:0000160">
    <property type="term" value="P:phosphorelay signal transduction system"/>
    <property type="evidence" value="ECO:0007669"/>
    <property type="project" value="UniProtKB-KW"/>
</dbReference>
<dbReference type="InterPro" id="IPR021796">
    <property type="entry name" value="Tll0287-like_dom"/>
</dbReference>
<dbReference type="GO" id="GO:0005886">
    <property type="term" value="C:plasma membrane"/>
    <property type="evidence" value="ECO:0007669"/>
    <property type="project" value="TreeGrafter"/>
</dbReference>